<protein>
    <submittedName>
        <fullName evidence="6">ABC transporter ATP-binding protein</fullName>
    </submittedName>
</protein>
<dbReference type="GO" id="GO:0042941">
    <property type="term" value="P:D-alanine transmembrane transport"/>
    <property type="evidence" value="ECO:0007669"/>
    <property type="project" value="TreeGrafter"/>
</dbReference>
<dbReference type="Proteomes" id="UP000482155">
    <property type="component" value="Unassembled WGS sequence"/>
</dbReference>
<accession>A0A6B3SPD5</accession>
<dbReference type="GO" id="GO:0005304">
    <property type="term" value="F:L-valine transmembrane transporter activity"/>
    <property type="evidence" value="ECO:0007669"/>
    <property type="project" value="TreeGrafter"/>
</dbReference>
<evidence type="ECO:0000256" key="3">
    <source>
        <dbReference type="ARBA" id="ARBA00022741"/>
    </source>
</evidence>
<dbReference type="GO" id="GO:0005886">
    <property type="term" value="C:plasma membrane"/>
    <property type="evidence" value="ECO:0007669"/>
    <property type="project" value="TreeGrafter"/>
</dbReference>
<evidence type="ECO:0000256" key="1">
    <source>
        <dbReference type="ARBA" id="ARBA00022448"/>
    </source>
</evidence>
<dbReference type="SUPFAM" id="SSF52540">
    <property type="entry name" value="P-loop containing nucleoside triphosphate hydrolases"/>
    <property type="match status" value="1"/>
</dbReference>
<dbReference type="PANTHER" id="PTHR45772:SF7">
    <property type="entry name" value="AMINO ACID ABC TRANSPORTER ATP-BINDING PROTEIN"/>
    <property type="match status" value="1"/>
</dbReference>
<evidence type="ECO:0000313" key="7">
    <source>
        <dbReference type="Proteomes" id="UP000482155"/>
    </source>
</evidence>
<dbReference type="PANTHER" id="PTHR45772">
    <property type="entry name" value="CONSERVED COMPONENT OF ABC TRANSPORTER FOR NATURAL AMINO ACIDS-RELATED"/>
    <property type="match status" value="1"/>
</dbReference>
<dbReference type="GO" id="GO:0005524">
    <property type="term" value="F:ATP binding"/>
    <property type="evidence" value="ECO:0007669"/>
    <property type="project" value="UniProtKB-KW"/>
</dbReference>
<reference evidence="6 7" key="1">
    <citation type="submission" date="2020-02" db="EMBL/GenBank/DDBJ databases">
        <authorList>
            <person name="Kim M.K."/>
        </authorList>
    </citation>
    <scope>NUCLEOTIDE SEQUENCE [LARGE SCALE GENOMIC DNA]</scope>
    <source>
        <strain evidence="6 7">17J57-3</strain>
    </source>
</reference>
<feature type="domain" description="ABC transporter" evidence="5">
    <location>
        <begin position="4"/>
        <end position="236"/>
    </location>
</feature>
<dbReference type="GO" id="GO:0015808">
    <property type="term" value="P:L-alanine transport"/>
    <property type="evidence" value="ECO:0007669"/>
    <property type="project" value="TreeGrafter"/>
</dbReference>
<gene>
    <name evidence="6" type="ORF">G3574_05765</name>
</gene>
<dbReference type="GO" id="GO:1903805">
    <property type="term" value="P:L-valine import across plasma membrane"/>
    <property type="evidence" value="ECO:0007669"/>
    <property type="project" value="TreeGrafter"/>
</dbReference>
<dbReference type="InterPro" id="IPR003439">
    <property type="entry name" value="ABC_transporter-like_ATP-bd"/>
</dbReference>
<evidence type="ECO:0000256" key="4">
    <source>
        <dbReference type="ARBA" id="ARBA00022840"/>
    </source>
</evidence>
<sequence>MTLLHVKNVTKKFGGITANQDVSFEVGAGKIVGLIGPNGAGKTTMFNCIAGYFPPTAGEIWLNGKKISGMTPEQCARAGVGRTFQVARTFTSMTALENVMVGAFLKDRHVGRARSISTNLLNFVNLGRFRDKPAGSMTISEQRRLAVARALAVQPELLLMDEVMAGLNPTEVKDMVDVVLRIREKGISCLIVEHVLEGIMPIADAIVVLDYGKKIADGKPADVSNNPQVIAAYLGEE</sequence>
<dbReference type="GO" id="GO:0015192">
    <property type="term" value="F:L-phenylalanine transmembrane transporter activity"/>
    <property type="evidence" value="ECO:0007669"/>
    <property type="project" value="TreeGrafter"/>
</dbReference>
<organism evidence="6 7">
    <name type="scientific">Noviherbaspirillum galbum</name>
    <dbReference type="NCBI Taxonomy" id="2709383"/>
    <lineage>
        <taxon>Bacteria</taxon>
        <taxon>Pseudomonadati</taxon>
        <taxon>Pseudomonadota</taxon>
        <taxon>Betaproteobacteria</taxon>
        <taxon>Burkholderiales</taxon>
        <taxon>Oxalobacteraceae</taxon>
        <taxon>Noviherbaspirillum</taxon>
    </lineage>
</organism>
<keyword evidence="2" id="KW-0472">Membrane</keyword>
<dbReference type="CDD" id="cd03219">
    <property type="entry name" value="ABC_Mj1267_LivG_branched"/>
    <property type="match status" value="1"/>
</dbReference>
<dbReference type="GO" id="GO:1903806">
    <property type="term" value="P:L-isoleucine import across plasma membrane"/>
    <property type="evidence" value="ECO:0007669"/>
    <property type="project" value="TreeGrafter"/>
</dbReference>
<keyword evidence="3" id="KW-0547">Nucleotide-binding</keyword>
<evidence type="ECO:0000256" key="2">
    <source>
        <dbReference type="ARBA" id="ARBA00022475"/>
    </source>
</evidence>
<dbReference type="InterPro" id="IPR027417">
    <property type="entry name" value="P-loop_NTPase"/>
</dbReference>
<dbReference type="Pfam" id="PF00005">
    <property type="entry name" value="ABC_tran"/>
    <property type="match status" value="1"/>
</dbReference>
<dbReference type="AlphaFoldDB" id="A0A6B3SPD5"/>
<dbReference type="InterPro" id="IPR051120">
    <property type="entry name" value="ABC_AA/LPS_Transport"/>
</dbReference>
<dbReference type="Gene3D" id="3.40.50.300">
    <property type="entry name" value="P-loop containing nucleotide triphosphate hydrolases"/>
    <property type="match status" value="1"/>
</dbReference>
<dbReference type="EMBL" id="JAAIVB010000013">
    <property type="protein sequence ID" value="NEX60576.1"/>
    <property type="molecule type" value="Genomic_DNA"/>
</dbReference>
<dbReference type="InterPro" id="IPR003593">
    <property type="entry name" value="AAA+_ATPase"/>
</dbReference>
<evidence type="ECO:0000313" key="6">
    <source>
        <dbReference type="EMBL" id="NEX60576.1"/>
    </source>
</evidence>
<keyword evidence="2" id="KW-1003">Cell membrane</keyword>
<dbReference type="Pfam" id="PF12399">
    <property type="entry name" value="BCA_ABC_TP_C"/>
    <property type="match status" value="1"/>
</dbReference>
<dbReference type="GO" id="GO:0015188">
    <property type="term" value="F:L-isoleucine transmembrane transporter activity"/>
    <property type="evidence" value="ECO:0007669"/>
    <property type="project" value="TreeGrafter"/>
</dbReference>
<dbReference type="InterPro" id="IPR032823">
    <property type="entry name" value="BCA_ABC_TP_C"/>
</dbReference>
<keyword evidence="1" id="KW-0813">Transport</keyword>
<dbReference type="SMART" id="SM00382">
    <property type="entry name" value="AAA"/>
    <property type="match status" value="1"/>
</dbReference>
<proteinExistence type="predicted"/>
<dbReference type="RefSeq" id="WP_163961075.1">
    <property type="nucleotide sequence ID" value="NZ_JAAIVB010000013.1"/>
</dbReference>
<comment type="caution">
    <text evidence="6">The sequence shown here is derived from an EMBL/GenBank/DDBJ whole genome shotgun (WGS) entry which is preliminary data.</text>
</comment>
<name>A0A6B3SPD5_9BURK</name>
<keyword evidence="7" id="KW-1185">Reference proteome</keyword>
<evidence type="ECO:0000259" key="5">
    <source>
        <dbReference type="PROSITE" id="PS50893"/>
    </source>
</evidence>
<dbReference type="GO" id="GO:0016887">
    <property type="term" value="F:ATP hydrolysis activity"/>
    <property type="evidence" value="ECO:0007669"/>
    <property type="project" value="InterPro"/>
</dbReference>
<keyword evidence="4 6" id="KW-0067">ATP-binding</keyword>
<dbReference type="PROSITE" id="PS50893">
    <property type="entry name" value="ABC_TRANSPORTER_2"/>
    <property type="match status" value="1"/>
</dbReference>